<evidence type="ECO:0000256" key="1">
    <source>
        <dbReference type="SAM" id="MobiDB-lite"/>
    </source>
</evidence>
<accession>A0AAV9DN89</accession>
<protein>
    <submittedName>
        <fullName evidence="2">Uncharacterized protein</fullName>
    </submittedName>
</protein>
<evidence type="ECO:0000313" key="3">
    <source>
        <dbReference type="Proteomes" id="UP001180020"/>
    </source>
</evidence>
<evidence type="ECO:0000313" key="2">
    <source>
        <dbReference type="EMBL" id="KAK1302444.1"/>
    </source>
</evidence>
<proteinExistence type="predicted"/>
<sequence>MVLLITPTYRLKWGWRERRTRWCAEGGGDGWWRASTMGGGGGGDVRRQRQIEEVTSNPNPSSIE</sequence>
<keyword evidence="3" id="KW-1185">Reference proteome</keyword>
<reference evidence="2" key="2">
    <citation type="submission" date="2023-06" db="EMBL/GenBank/DDBJ databases">
        <authorList>
            <person name="Ma L."/>
            <person name="Liu K.-W."/>
            <person name="Li Z."/>
            <person name="Hsiao Y.-Y."/>
            <person name="Qi Y."/>
            <person name="Fu T."/>
            <person name="Tang G."/>
            <person name="Zhang D."/>
            <person name="Sun W.-H."/>
            <person name="Liu D.-K."/>
            <person name="Li Y."/>
            <person name="Chen G.-Z."/>
            <person name="Liu X.-D."/>
            <person name="Liao X.-Y."/>
            <person name="Jiang Y.-T."/>
            <person name="Yu X."/>
            <person name="Hao Y."/>
            <person name="Huang J."/>
            <person name="Zhao X.-W."/>
            <person name="Ke S."/>
            <person name="Chen Y.-Y."/>
            <person name="Wu W.-L."/>
            <person name="Hsu J.-L."/>
            <person name="Lin Y.-F."/>
            <person name="Huang M.-D."/>
            <person name="Li C.-Y."/>
            <person name="Huang L."/>
            <person name="Wang Z.-W."/>
            <person name="Zhao X."/>
            <person name="Zhong W.-Y."/>
            <person name="Peng D.-H."/>
            <person name="Ahmad S."/>
            <person name="Lan S."/>
            <person name="Zhang J.-S."/>
            <person name="Tsai W.-C."/>
            <person name="Van De Peer Y."/>
            <person name="Liu Z.-J."/>
        </authorList>
    </citation>
    <scope>NUCLEOTIDE SEQUENCE</scope>
    <source>
        <strain evidence="2">CP</strain>
        <tissue evidence="2">Leaves</tissue>
    </source>
</reference>
<gene>
    <name evidence="2" type="ORF">QJS10_CPB12g01634</name>
</gene>
<dbReference type="AlphaFoldDB" id="A0AAV9DN89"/>
<comment type="caution">
    <text evidence="2">The sequence shown here is derived from an EMBL/GenBank/DDBJ whole genome shotgun (WGS) entry which is preliminary data.</text>
</comment>
<dbReference type="EMBL" id="JAUJYO010000012">
    <property type="protein sequence ID" value="KAK1302444.1"/>
    <property type="molecule type" value="Genomic_DNA"/>
</dbReference>
<dbReference type="Proteomes" id="UP001180020">
    <property type="component" value="Unassembled WGS sequence"/>
</dbReference>
<organism evidence="2 3">
    <name type="scientific">Acorus calamus</name>
    <name type="common">Sweet flag</name>
    <dbReference type="NCBI Taxonomy" id="4465"/>
    <lineage>
        <taxon>Eukaryota</taxon>
        <taxon>Viridiplantae</taxon>
        <taxon>Streptophyta</taxon>
        <taxon>Embryophyta</taxon>
        <taxon>Tracheophyta</taxon>
        <taxon>Spermatophyta</taxon>
        <taxon>Magnoliopsida</taxon>
        <taxon>Liliopsida</taxon>
        <taxon>Acoraceae</taxon>
        <taxon>Acorus</taxon>
    </lineage>
</organism>
<name>A0AAV9DN89_ACOCL</name>
<reference evidence="2" key="1">
    <citation type="journal article" date="2023" name="Nat. Commun.">
        <title>Diploid and tetraploid genomes of Acorus and the evolution of monocots.</title>
        <authorList>
            <person name="Ma L."/>
            <person name="Liu K.W."/>
            <person name="Li Z."/>
            <person name="Hsiao Y.Y."/>
            <person name="Qi Y."/>
            <person name="Fu T."/>
            <person name="Tang G.D."/>
            <person name="Zhang D."/>
            <person name="Sun W.H."/>
            <person name="Liu D.K."/>
            <person name="Li Y."/>
            <person name="Chen G.Z."/>
            <person name="Liu X.D."/>
            <person name="Liao X.Y."/>
            <person name="Jiang Y.T."/>
            <person name="Yu X."/>
            <person name="Hao Y."/>
            <person name="Huang J."/>
            <person name="Zhao X.W."/>
            <person name="Ke S."/>
            <person name="Chen Y.Y."/>
            <person name="Wu W.L."/>
            <person name="Hsu J.L."/>
            <person name="Lin Y.F."/>
            <person name="Huang M.D."/>
            <person name="Li C.Y."/>
            <person name="Huang L."/>
            <person name="Wang Z.W."/>
            <person name="Zhao X."/>
            <person name="Zhong W.Y."/>
            <person name="Peng D.H."/>
            <person name="Ahmad S."/>
            <person name="Lan S."/>
            <person name="Zhang J.S."/>
            <person name="Tsai W.C."/>
            <person name="Van de Peer Y."/>
            <person name="Liu Z.J."/>
        </authorList>
    </citation>
    <scope>NUCLEOTIDE SEQUENCE</scope>
    <source>
        <strain evidence="2">CP</strain>
    </source>
</reference>
<feature type="compositionally biased region" description="Polar residues" evidence="1">
    <location>
        <begin position="53"/>
        <end position="64"/>
    </location>
</feature>
<feature type="region of interest" description="Disordered" evidence="1">
    <location>
        <begin position="30"/>
        <end position="64"/>
    </location>
</feature>